<feature type="domain" description="DUF3444" evidence="2">
    <location>
        <begin position="580"/>
        <end position="641"/>
    </location>
</feature>
<keyword evidence="4" id="KW-1185">Reference proteome</keyword>
<dbReference type="Proteomes" id="UP001054889">
    <property type="component" value="Unassembled WGS sequence"/>
</dbReference>
<dbReference type="Pfam" id="PF11926">
    <property type="entry name" value="DUF3444"/>
    <property type="match status" value="1"/>
</dbReference>
<dbReference type="InterPro" id="IPR024593">
    <property type="entry name" value="DUF3444"/>
</dbReference>
<feature type="compositionally biased region" description="Polar residues" evidence="1">
    <location>
        <begin position="224"/>
        <end position="233"/>
    </location>
</feature>
<evidence type="ECO:0000256" key="1">
    <source>
        <dbReference type="SAM" id="MobiDB-lite"/>
    </source>
</evidence>
<dbReference type="AlphaFoldDB" id="A0AAV5D3F0"/>
<evidence type="ECO:0000259" key="2">
    <source>
        <dbReference type="Pfam" id="PF11926"/>
    </source>
</evidence>
<sequence>MTSKDYASKMTKNVVVAFWTICPHCQKRCVLYQRNLLVCCGACSKNFFAFKLHEGAFPSRILFSVRNNAQDSSEMISHQELGVASRQVQHNKLCAREGNKDSGPMMHATQSGDHEVSSSEARSEFFQFLAMSQTHPHAPSVDKGTTGSVMPDPPDPSSFVTQNLKTKDASMVPNAAGSDNLERLGKRNQDDDVNNRHGRDLCDSKWYYDSIIFDANSSDGKMFNDNVSGAENQSAEHHSDISGSQEDVIARPEENQQSYMKEGTYVSNQMSGRSVIAYKCQDIFNFDKLCVSLDSKRTQRKTVLPFGVDMSGKQIVVDNVTSDGDMCEGSMPDPAGSEIVERQKSVREDASAVPHVMKVQSSAKLSVSGHDNDELRINIAEGNVGIIGNSSAGCENKGNWSDNKAGRRSIPAGSADINIVEGKNLDTEGASTVSSFTGSSIRRSGRRKQDADGMIIFDSDHNKRQRKSDLPSDVDMNCKQIFDDNVVSTDRKSAPVHRSNNVDVEEKGKTTYIDDQGMFLKEAIDSVDKKKPCFSEYLSIQDTDIFYFEKFKDANLFATGQIWTLYDNLDGMPRFNYGSIEYAIGEIKSCTSDGTTFAFLTKVDGHVAVFMPDKRKTMLKIPRKENLRFSHRIPSFCLTEEDGGKLCGLYEL</sequence>
<organism evidence="3 4">
    <name type="scientific">Eleusine coracana subsp. coracana</name>
    <dbReference type="NCBI Taxonomy" id="191504"/>
    <lineage>
        <taxon>Eukaryota</taxon>
        <taxon>Viridiplantae</taxon>
        <taxon>Streptophyta</taxon>
        <taxon>Embryophyta</taxon>
        <taxon>Tracheophyta</taxon>
        <taxon>Spermatophyta</taxon>
        <taxon>Magnoliopsida</taxon>
        <taxon>Liliopsida</taxon>
        <taxon>Poales</taxon>
        <taxon>Poaceae</taxon>
        <taxon>PACMAD clade</taxon>
        <taxon>Chloridoideae</taxon>
        <taxon>Cynodonteae</taxon>
        <taxon>Eleusininae</taxon>
        <taxon>Eleusine</taxon>
    </lineage>
</organism>
<feature type="compositionally biased region" description="Basic and acidic residues" evidence="1">
    <location>
        <begin position="180"/>
        <end position="196"/>
    </location>
</feature>
<evidence type="ECO:0000313" key="3">
    <source>
        <dbReference type="EMBL" id="GJN04555.1"/>
    </source>
</evidence>
<accession>A0AAV5D3F0</accession>
<proteinExistence type="predicted"/>
<feature type="region of interest" description="Disordered" evidence="1">
    <location>
        <begin position="170"/>
        <end position="196"/>
    </location>
</feature>
<reference evidence="3" key="2">
    <citation type="submission" date="2021-12" db="EMBL/GenBank/DDBJ databases">
        <title>Resequencing data analysis of finger millet.</title>
        <authorList>
            <person name="Hatakeyama M."/>
            <person name="Aluri S."/>
            <person name="Balachadran M.T."/>
            <person name="Sivarajan S.R."/>
            <person name="Poveda L."/>
            <person name="Shimizu-Inatsugi R."/>
            <person name="Schlapbach R."/>
            <person name="Sreeman S.M."/>
            <person name="Shimizu K.K."/>
        </authorList>
    </citation>
    <scope>NUCLEOTIDE SEQUENCE</scope>
</reference>
<reference evidence="3" key="1">
    <citation type="journal article" date="2018" name="DNA Res.">
        <title>Multiple hybrid de novo genome assembly of finger millet, an orphan allotetraploid crop.</title>
        <authorList>
            <person name="Hatakeyama M."/>
            <person name="Aluri S."/>
            <person name="Balachadran M.T."/>
            <person name="Sivarajan S.R."/>
            <person name="Patrignani A."/>
            <person name="Gruter S."/>
            <person name="Poveda L."/>
            <person name="Shimizu-Inatsugi R."/>
            <person name="Baeten J."/>
            <person name="Francoijs K.J."/>
            <person name="Nataraja K.N."/>
            <person name="Reddy Y.A.N."/>
            <person name="Phadnis S."/>
            <person name="Ravikumar R.L."/>
            <person name="Schlapbach R."/>
            <person name="Sreeman S.M."/>
            <person name="Shimizu K.K."/>
        </authorList>
    </citation>
    <scope>NUCLEOTIDE SEQUENCE</scope>
</reference>
<name>A0AAV5D3F0_ELECO</name>
<feature type="region of interest" description="Disordered" evidence="1">
    <location>
        <begin position="136"/>
        <end position="155"/>
    </location>
</feature>
<protein>
    <recommendedName>
        <fullName evidence="2">DUF3444 domain-containing protein</fullName>
    </recommendedName>
</protein>
<comment type="caution">
    <text evidence="3">The sequence shown here is derived from an EMBL/GenBank/DDBJ whole genome shotgun (WGS) entry which is preliminary data.</text>
</comment>
<evidence type="ECO:0000313" key="4">
    <source>
        <dbReference type="Proteomes" id="UP001054889"/>
    </source>
</evidence>
<gene>
    <name evidence="3" type="primary">ga22114</name>
    <name evidence="3" type="ORF">PR202_ga22114</name>
</gene>
<feature type="region of interest" description="Disordered" evidence="1">
    <location>
        <begin position="224"/>
        <end position="245"/>
    </location>
</feature>
<dbReference type="PANTHER" id="PTHR47374:SF5">
    <property type="entry name" value="J DOMAIN-CONTAINING PROTEIN"/>
    <property type="match status" value="1"/>
</dbReference>
<dbReference type="EMBL" id="BQKI01000011">
    <property type="protein sequence ID" value="GJN04555.1"/>
    <property type="molecule type" value="Genomic_DNA"/>
</dbReference>
<dbReference type="PANTHER" id="PTHR47374">
    <property type="entry name" value="ENDOSOME ANTIGEN-LIKE PROTEIN, PUTATIVE (DUF3444)-RELATED"/>
    <property type="match status" value="1"/>
</dbReference>